<accession>A0A1M6PMC3</accession>
<dbReference type="STRING" id="1121322.SAMN02745136_01654"/>
<reference evidence="6 7" key="1">
    <citation type="submission" date="2016-11" db="EMBL/GenBank/DDBJ databases">
        <authorList>
            <person name="Jaros S."/>
            <person name="Januszkiewicz K."/>
            <person name="Wedrychowicz H."/>
        </authorList>
    </citation>
    <scope>NUCLEOTIDE SEQUENCE [LARGE SCALE GENOMIC DNA]</scope>
    <source>
        <strain evidence="6 7">DSM 15929</strain>
    </source>
</reference>
<dbReference type="Pfam" id="PF00005">
    <property type="entry name" value="ABC_tran"/>
    <property type="match status" value="2"/>
</dbReference>
<dbReference type="PANTHER" id="PTHR42855">
    <property type="entry name" value="ABC TRANSPORTER ATP-BINDING SUBUNIT"/>
    <property type="match status" value="1"/>
</dbReference>
<dbReference type="SUPFAM" id="SSF52540">
    <property type="entry name" value="P-loop containing nucleoside triphosphate hydrolases"/>
    <property type="match status" value="2"/>
</dbReference>
<evidence type="ECO:0000313" key="7">
    <source>
        <dbReference type="Proteomes" id="UP000184386"/>
    </source>
</evidence>
<dbReference type="PROSITE" id="PS00211">
    <property type="entry name" value="ABC_TRANSPORTER_1"/>
    <property type="match status" value="1"/>
</dbReference>
<evidence type="ECO:0000259" key="5">
    <source>
        <dbReference type="PROSITE" id="PS50893"/>
    </source>
</evidence>
<dbReference type="Gene3D" id="1.10.287.380">
    <property type="entry name" value="Valyl-tRNA synthetase, C-terminal domain"/>
    <property type="match status" value="1"/>
</dbReference>
<dbReference type="GO" id="GO:0005524">
    <property type="term" value="F:ATP binding"/>
    <property type="evidence" value="ECO:0007669"/>
    <property type="project" value="UniProtKB-KW"/>
</dbReference>
<feature type="domain" description="ABC transporter" evidence="5">
    <location>
        <begin position="348"/>
        <end position="560"/>
    </location>
</feature>
<dbReference type="InterPro" id="IPR003439">
    <property type="entry name" value="ABC_transporter-like_ATP-bd"/>
</dbReference>
<dbReference type="InterPro" id="IPR003593">
    <property type="entry name" value="AAA+_ATPase"/>
</dbReference>
<dbReference type="InterPro" id="IPR051309">
    <property type="entry name" value="ABCF_ATPase"/>
</dbReference>
<feature type="compositionally biased region" description="Basic and acidic residues" evidence="4">
    <location>
        <begin position="583"/>
        <end position="596"/>
    </location>
</feature>
<dbReference type="Gene3D" id="3.40.50.300">
    <property type="entry name" value="P-loop containing nucleotide triphosphate hydrolases"/>
    <property type="match status" value="2"/>
</dbReference>
<gene>
    <name evidence="6" type="ORF">SAMN02745136_01654</name>
</gene>
<keyword evidence="7" id="KW-1185">Reference proteome</keyword>
<dbReference type="InterPro" id="IPR032781">
    <property type="entry name" value="ABC_tran_Xtn"/>
</dbReference>
<dbReference type="PROSITE" id="PS50893">
    <property type="entry name" value="ABC_TRANSPORTER_2"/>
    <property type="match status" value="2"/>
</dbReference>
<evidence type="ECO:0000256" key="2">
    <source>
        <dbReference type="ARBA" id="ARBA00022840"/>
    </source>
</evidence>
<dbReference type="GO" id="GO:0016887">
    <property type="term" value="F:ATP hydrolysis activity"/>
    <property type="evidence" value="ECO:0007669"/>
    <property type="project" value="InterPro"/>
</dbReference>
<dbReference type="AlphaFoldDB" id="A0A1M6PMC3"/>
<dbReference type="NCBIfam" id="NF000355">
    <property type="entry name" value="ribo_prot_ABC_F"/>
    <property type="match status" value="1"/>
</dbReference>
<evidence type="ECO:0000256" key="3">
    <source>
        <dbReference type="SAM" id="Coils"/>
    </source>
</evidence>
<evidence type="ECO:0000256" key="1">
    <source>
        <dbReference type="ARBA" id="ARBA00022741"/>
    </source>
</evidence>
<keyword evidence="2" id="KW-0067">ATP-binding</keyword>
<protein>
    <submittedName>
        <fullName evidence="6">ATPase components of ABC transporters with duplicated ATPase domains</fullName>
    </submittedName>
</protein>
<dbReference type="CDD" id="cd03221">
    <property type="entry name" value="ABCF_EF-3"/>
    <property type="match status" value="2"/>
</dbReference>
<feature type="coiled-coil region" evidence="3">
    <location>
        <begin position="102"/>
        <end position="129"/>
    </location>
</feature>
<keyword evidence="1" id="KW-0547">Nucleotide-binding</keyword>
<sequence length="652" mass="74549">MKDLFVNGVKKYMDTTLVLNNITFMVNEGEKAGIVGENGSGKTTVLKLIAGILTLNHCAGYPYAPVPPGYDEGWVILPKEVTCAYLNQIPDYEAGIKVIDVLNLAFEEVYALEAELRSLEKDMQHAKEAELERILKRYDNCLKVYESKGGYEVTEKLNRICKGLKFSEEFLNKDFSILSGGEKTTAALGKLLMDSPDILLLDEPTNHLDMESVEWLEEYVRNYKGTVIIVSHDRYFLDHTVTKIIEFEEKESDTYQGNYTEYLRLKEEKIRLWQETFREQQKKIGEMETSVKQLREWASKGGNNKFYKRAASIQNRLDKIERIERPVTKKKDMKLNFIETGRSGNIVIKAEGLKKAYGGKVLFEDGEVQVYYGERVALIGQNGSGKTTFLKMLLGEEVPDDGIIELGSSVKAAYLPQQLVFSNEELTVVECFREDISILEGAAREYLSKFLFFGSTVYKKVKHLSGGERVRLMLARLIFHEANLLILDEPTNHLDTSSIENIENTLEAFKGTVFFISHDRYFINKAAGRVLSLERGKLISYAGNYDDYKEIKEKLNRQAENKPADTPAKKDSIKVKPHGGCGRKKEEKKEDTAERKKNLETRIENLEKEISSIGESMNSPHILLEELNKLYRRQEELSAELDFCMEEWMDCN</sequence>
<evidence type="ECO:0000256" key="4">
    <source>
        <dbReference type="SAM" id="MobiDB-lite"/>
    </source>
</evidence>
<dbReference type="OrthoDB" id="9801441at2"/>
<organism evidence="6 7">
    <name type="scientific">Anaerocolumna jejuensis DSM 15929</name>
    <dbReference type="NCBI Taxonomy" id="1121322"/>
    <lineage>
        <taxon>Bacteria</taxon>
        <taxon>Bacillati</taxon>
        <taxon>Bacillota</taxon>
        <taxon>Clostridia</taxon>
        <taxon>Lachnospirales</taxon>
        <taxon>Lachnospiraceae</taxon>
        <taxon>Anaerocolumna</taxon>
    </lineage>
</organism>
<dbReference type="Proteomes" id="UP000184386">
    <property type="component" value="Unassembled WGS sequence"/>
</dbReference>
<dbReference type="FunFam" id="3.40.50.300:FF:000011">
    <property type="entry name" value="Putative ABC transporter ATP-binding component"/>
    <property type="match status" value="1"/>
</dbReference>
<proteinExistence type="predicted"/>
<dbReference type="InterPro" id="IPR037118">
    <property type="entry name" value="Val-tRNA_synth_C_sf"/>
</dbReference>
<dbReference type="PANTHER" id="PTHR42855:SF2">
    <property type="entry name" value="DRUG RESISTANCE ABC TRANSPORTER,ATP-BINDING PROTEIN"/>
    <property type="match status" value="1"/>
</dbReference>
<evidence type="ECO:0000313" key="6">
    <source>
        <dbReference type="EMBL" id="SHK09060.1"/>
    </source>
</evidence>
<dbReference type="RefSeq" id="WP_073274728.1">
    <property type="nucleotide sequence ID" value="NZ_FRAC01000009.1"/>
</dbReference>
<dbReference type="Pfam" id="PF12848">
    <property type="entry name" value="ABC_tran_Xtn"/>
    <property type="match status" value="1"/>
</dbReference>
<feature type="region of interest" description="Disordered" evidence="4">
    <location>
        <begin position="556"/>
        <end position="596"/>
    </location>
</feature>
<dbReference type="SMART" id="SM00382">
    <property type="entry name" value="AAA"/>
    <property type="match status" value="2"/>
</dbReference>
<keyword evidence="3" id="KW-0175">Coiled coil</keyword>
<dbReference type="EMBL" id="FRAC01000009">
    <property type="protein sequence ID" value="SHK09060.1"/>
    <property type="molecule type" value="Genomic_DNA"/>
</dbReference>
<feature type="domain" description="ABC transporter" evidence="5">
    <location>
        <begin position="4"/>
        <end position="274"/>
    </location>
</feature>
<name>A0A1M6PMC3_9FIRM</name>
<dbReference type="InterPro" id="IPR027417">
    <property type="entry name" value="P-loop_NTPase"/>
</dbReference>
<dbReference type="InterPro" id="IPR017871">
    <property type="entry name" value="ABC_transporter-like_CS"/>
</dbReference>
<feature type="compositionally biased region" description="Basic and acidic residues" evidence="4">
    <location>
        <begin position="556"/>
        <end position="574"/>
    </location>
</feature>